<dbReference type="FunCoup" id="K7V6Q7">
    <property type="interactions" value="54"/>
</dbReference>
<dbReference type="PANTHER" id="PTHR33179">
    <property type="entry name" value="VQ MOTIF-CONTAINING PROTEIN"/>
    <property type="match status" value="1"/>
</dbReference>
<feature type="domain" description="VQ" evidence="2">
    <location>
        <begin position="60"/>
        <end position="82"/>
    </location>
</feature>
<dbReference type="Pfam" id="PF05678">
    <property type="entry name" value="VQ"/>
    <property type="match status" value="1"/>
</dbReference>
<dbReference type="PaxDb" id="4577-GRMZM2G010333_P01"/>
<dbReference type="STRING" id="4577.K7V6Q7"/>
<evidence type="ECO:0000313" key="3">
    <source>
        <dbReference type="EMBL" id="AQK60339.1"/>
    </source>
</evidence>
<dbReference type="InParanoid" id="K7V6Q7"/>
<dbReference type="AlphaFoldDB" id="K7V6Q7"/>
<dbReference type="InterPro" id="IPR039609">
    <property type="entry name" value="VQ_15/22"/>
</dbReference>
<accession>K7V6Q7</accession>
<sequence>MGDDTGANMPPWGGLYGGCGAPAAAAGGSASSPTRAQPGGRVGKPPARRRSRASRRAPVTLLNTDTANFRAMVQQLTGVPPGPCGPGGEYGAPLVVRPSPTSVVAPFGHPHRPTSLQSQLFMPQPQLQQQYYGGGGYGGEDGMAPFLHGGFESSAEDGLLLQSMMQGAETTVVPTAPPASANSGNGGYSLG</sequence>
<evidence type="ECO:0000256" key="1">
    <source>
        <dbReference type="SAM" id="MobiDB-lite"/>
    </source>
</evidence>
<feature type="region of interest" description="Disordered" evidence="1">
    <location>
        <begin position="1"/>
        <end position="57"/>
    </location>
</feature>
<dbReference type="HOGENOM" id="CLU_1296119_0_0_1"/>
<dbReference type="eggNOG" id="ENOG502S4XE">
    <property type="taxonomic scope" value="Eukaryota"/>
</dbReference>
<feature type="compositionally biased region" description="Low complexity" evidence="1">
    <location>
        <begin position="21"/>
        <end position="36"/>
    </location>
</feature>
<dbReference type="PANTHER" id="PTHR33179:SF29">
    <property type="entry name" value="OS06G0666400 PROTEIN"/>
    <property type="match status" value="1"/>
</dbReference>
<gene>
    <name evidence="3" type="ORF">ZEAMMB73_Zm00001d053781</name>
</gene>
<name>K7V6Q7_MAIZE</name>
<protein>
    <recommendedName>
        <fullName evidence="2">VQ domain-containing protein</fullName>
    </recommendedName>
</protein>
<dbReference type="EMBL" id="CM000780">
    <property type="protein sequence ID" value="AQK60339.1"/>
    <property type="molecule type" value="Genomic_DNA"/>
</dbReference>
<proteinExistence type="predicted"/>
<reference evidence="3" key="1">
    <citation type="submission" date="2015-12" db="EMBL/GenBank/DDBJ databases">
        <title>Update maize B73 reference genome by single molecule sequencing technologies.</title>
        <authorList>
            <consortium name="Maize Genome Sequencing Project"/>
            <person name="Ware D."/>
        </authorList>
    </citation>
    <scope>NUCLEOTIDE SEQUENCE</scope>
    <source>
        <tissue evidence="3">Seedling</tissue>
    </source>
</reference>
<organism evidence="3">
    <name type="scientific">Zea mays</name>
    <name type="common">Maize</name>
    <dbReference type="NCBI Taxonomy" id="4577"/>
    <lineage>
        <taxon>Eukaryota</taxon>
        <taxon>Viridiplantae</taxon>
        <taxon>Streptophyta</taxon>
        <taxon>Embryophyta</taxon>
        <taxon>Tracheophyta</taxon>
        <taxon>Spermatophyta</taxon>
        <taxon>Magnoliopsida</taxon>
        <taxon>Liliopsida</taxon>
        <taxon>Poales</taxon>
        <taxon>Poaceae</taxon>
        <taxon>PACMAD clade</taxon>
        <taxon>Panicoideae</taxon>
        <taxon>Andropogonodae</taxon>
        <taxon>Andropogoneae</taxon>
        <taxon>Tripsacinae</taxon>
        <taxon>Zea</taxon>
    </lineage>
</organism>
<evidence type="ECO:0000259" key="2">
    <source>
        <dbReference type="Pfam" id="PF05678"/>
    </source>
</evidence>
<feature type="compositionally biased region" description="Basic residues" evidence="1">
    <location>
        <begin position="46"/>
        <end position="55"/>
    </location>
</feature>
<dbReference type="InterPro" id="IPR008889">
    <property type="entry name" value="VQ"/>
</dbReference>